<evidence type="ECO:0000256" key="1">
    <source>
        <dbReference type="SAM" id="SignalP"/>
    </source>
</evidence>
<evidence type="ECO:0000313" key="6">
    <source>
        <dbReference type="Proteomes" id="UP000831485"/>
    </source>
</evidence>
<name>A0A6V8N2R6_9BACT</name>
<dbReference type="InterPro" id="IPR013783">
    <property type="entry name" value="Ig-like_fold"/>
</dbReference>
<feature type="signal peptide" evidence="1">
    <location>
        <begin position="1"/>
        <end position="21"/>
    </location>
</feature>
<dbReference type="InterPro" id="IPR002909">
    <property type="entry name" value="IPT_dom"/>
</dbReference>
<reference evidence="5" key="1">
    <citation type="submission" date="2020-06" db="EMBL/GenBank/DDBJ databases">
        <title>Draft genomic sequecing of Geomonas sp. Red736.</title>
        <authorList>
            <person name="Itoh H."/>
            <person name="Xu Z.X."/>
            <person name="Ushijima N."/>
            <person name="Masuda Y."/>
            <person name="Shiratori Y."/>
            <person name="Senoo K."/>
        </authorList>
    </citation>
    <scope>NUCLEOTIDE SEQUENCE [LARGE SCALE GENOMIC DNA]</scope>
    <source>
        <strain evidence="5">Red736</strain>
    </source>
</reference>
<feature type="domain" description="IPT/TIG" evidence="2">
    <location>
        <begin position="122"/>
        <end position="194"/>
    </location>
</feature>
<dbReference type="Gene3D" id="2.60.40.10">
    <property type="entry name" value="Immunoglobulins"/>
    <property type="match status" value="2"/>
</dbReference>
<evidence type="ECO:0000259" key="2">
    <source>
        <dbReference type="Pfam" id="PF01833"/>
    </source>
</evidence>
<dbReference type="InterPro" id="IPR014756">
    <property type="entry name" value="Ig_E-set"/>
</dbReference>
<reference evidence="3" key="2">
    <citation type="journal article" date="2021" name="Int. J. Syst. Evol. Microbiol.">
        <title>Geomonas silvestris sp. nov., Geomonas paludis sp. nov. and Geomonas limicola sp. nov., isolated from terrestrial environments, and emended description of the genus Geomonas.</title>
        <authorList>
            <person name="Itoh H."/>
            <person name="Xu Z."/>
            <person name="Masuda Y."/>
            <person name="Ushijima N."/>
            <person name="Hayakawa C."/>
            <person name="Shiratori Y."/>
            <person name="Senoo K."/>
        </authorList>
    </citation>
    <scope>NUCLEOTIDE SEQUENCE</scope>
    <source>
        <strain evidence="3">Red736</strain>
    </source>
</reference>
<reference evidence="4" key="3">
    <citation type="submission" date="2022-04" db="EMBL/GenBank/DDBJ databases">
        <authorList>
            <person name="Liu G."/>
        </authorList>
    </citation>
    <scope>NUCLEOTIDE SEQUENCE</scope>
    <source>
        <strain evidence="4">RG22</strain>
    </source>
</reference>
<feature type="chain" id="PRO_5028240630" evidence="1">
    <location>
        <begin position="22"/>
        <end position="297"/>
    </location>
</feature>
<keyword evidence="1" id="KW-0732">Signal</keyword>
<dbReference type="EMBL" id="BLXY01000020">
    <property type="protein sequence ID" value="GFO66254.1"/>
    <property type="molecule type" value="Genomic_DNA"/>
</dbReference>
<dbReference type="Pfam" id="PF01833">
    <property type="entry name" value="TIG"/>
    <property type="match status" value="2"/>
</dbReference>
<dbReference type="RefSeq" id="WP_183351063.1">
    <property type="nucleotide sequence ID" value="NZ_BLXY01000020.1"/>
</dbReference>
<dbReference type="Proteomes" id="UP000831485">
    <property type="component" value="Chromosome"/>
</dbReference>
<dbReference type="Proteomes" id="UP000568888">
    <property type="component" value="Unassembled WGS sequence"/>
</dbReference>
<dbReference type="SUPFAM" id="SSF81296">
    <property type="entry name" value="E set domains"/>
    <property type="match status" value="2"/>
</dbReference>
<proteinExistence type="predicted"/>
<gene>
    <name evidence="3" type="ORF">GMPD_41730</name>
    <name evidence="4" type="ORF">M1B72_03605</name>
</gene>
<evidence type="ECO:0000313" key="3">
    <source>
        <dbReference type="EMBL" id="GFO66254.1"/>
    </source>
</evidence>
<sequence>MIRNLTITVLLLLICAVAAPAQQTPPPPAEAGRQAQLSVLSILPAQGEPGTTVTLNGTGFTPATTVVLGSRELPAQVVGGRIMTFELPELPPGAYALTLKRDDGATTRPFNFVLQAQKPVASSLIPDTVTSCATGREREVLVNGANFRTGTRILLDGAVVTTRFISPVMLAFTAPTLAAGVHQVQVKNPTDTSSTVLALFIDAKPEIASVSVGREFVNYYELIVTGRNFHQNSMLVVDGKRLATGKQLVGEREQLVYGGCNQLTYLRFPYDPTPKEITLQVVNQNGEESGLFTISAP</sequence>
<dbReference type="AlphaFoldDB" id="A0A6V8N2R6"/>
<dbReference type="EMBL" id="CP096574">
    <property type="protein sequence ID" value="UPU36811.1"/>
    <property type="molecule type" value="Genomic_DNA"/>
</dbReference>
<accession>A0A6V8N2R6</accession>
<evidence type="ECO:0000313" key="4">
    <source>
        <dbReference type="EMBL" id="UPU36811.1"/>
    </source>
</evidence>
<evidence type="ECO:0000313" key="5">
    <source>
        <dbReference type="Proteomes" id="UP000568888"/>
    </source>
</evidence>
<organism evidence="3 5">
    <name type="scientific">Geomonas paludis</name>
    <dbReference type="NCBI Taxonomy" id="2740185"/>
    <lineage>
        <taxon>Bacteria</taxon>
        <taxon>Pseudomonadati</taxon>
        <taxon>Thermodesulfobacteriota</taxon>
        <taxon>Desulfuromonadia</taxon>
        <taxon>Geobacterales</taxon>
        <taxon>Geobacteraceae</taxon>
        <taxon>Geomonas</taxon>
    </lineage>
</organism>
<protein>
    <submittedName>
        <fullName evidence="4">IPT/TIG domain-containing protein</fullName>
    </submittedName>
    <submittedName>
        <fullName evidence="3">Transcription factor</fullName>
    </submittedName>
</protein>
<feature type="domain" description="IPT/TIG" evidence="2">
    <location>
        <begin position="38"/>
        <end position="112"/>
    </location>
</feature>
<keyword evidence="6" id="KW-1185">Reference proteome</keyword>